<protein>
    <submittedName>
        <fullName evidence="1">Uncharacterized protein</fullName>
    </submittedName>
</protein>
<sequence length="41" mass="4386">MTYSRNGLLSTGTIALGMLQVRGRSLVASPPIRITAFIIIP</sequence>
<dbReference type="EMBL" id="BARU01004431">
    <property type="protein sequence ID" value="GAH20431.1"/>
    <property type="molecule type" value="Genomic_DNA"/>
</dbReference>
<accession>X1DHS0</accession>
<evidence type="ECO:0000313" key="1">
    <source>
        <dbReference type="EMBL" id="GAH20431.1"/>
    </source>
</evidence>
<reference evidence="1" key="1">
    <citation type="journal article" date="2014" name="Front. Microbiol.">
        <title>High frequency of phylogenetically diverse reductive dehalogenase-homologous genes in deep subseafloor sedimentary metagenomes.</title>
        <authorList>
            <person name="Kawai M."/>
            <person name="Futagami T."/>
            <person name="Toyoda A."/>
            <person name="Takaki Y."/>
            <person name="Nishi S."/>
            <person name="Hori S."/>
            <person name="Arai W."/>
            <person name="Tsubouchi T."/>
            <person name="Morono Y."/>
            <person name="Uchiyama I."/>
            <person name="Ito T."/>
            <person name="Fujiyama A."/>
            <person name="Inagaki F."/>
            <person name="Takami H."/>
        </authorList>
    </citation>
    <scope>NUCLEOTIDE SEQUENCE</scope>
    <source>
        <strain evidence="1">Expedition CK06-06</strain>
    </source>
</reference>
<comment type="caution">
    <text evidence="1">The sequence shown here is derived from an EMBL/GenBank/DDBJ whole genome shotgun (WGS) entry which is preliminary data.</text>
</comment>
<proteinExistence type="predicted"/>
<gene>
    <name evidence="1" type="ORF">S03H2_08923</name>
</gene>
<dbReference type="AlphaFoldDB" id="X1DHS0"/>
<name>X1DHS0_9ZZZZ</name>
<organism evidence="1">
    <name type="scientific">marine sediment metagenome</name>
    <dbReference type="NCBI Taxonomy" id="412755"/>
    <lineage>
        <taxon>unclassified sequences</taxon>
        <taxon>metagenomes</taxon>
        <taxon>ecological metagenomes</taxon>
    </lineage>
</organism>